<dbReference type="Gene3D" id="3.30.200.20">
    <property type="entry name" value="Phosphorylase Kinase, domain 1"/>
    <property type="match status" value="1"/>
</dbReference>
<dbReference type="Pfam" id="PF01636">
    <property type="entry name" value="APH"/>
    <property type="match status" value="1"/>
</dbReference>
<dbReference type="EMBL" id="BQXY01000008">
    <property type="protein sequence ID" value="GKU27043.1"/>
    <property type="molecule type" value="Genomic_DNA"/>
</dbReference>
<evidence type="ECO:0000313" key="2">
    <source>
        <dbReference type="EMBL" id="GKU27043.1"/>
    </source>
</evidence>
<dbReference type="SUPFAM" id="SSF56112">
    <property type="entry name" value="Protein kinase-like (PK-like)"/>
    <property type="match status" value="1"/>
</dbReference>
<dbReference type="AlphaFoldDB" id="A0A9W5Y5J2"/>
<gene>
    <name evidence="2" type="ORF">CFOLD11_38700</name>
</gene>
<dbReference type="PANTHER" id="PTHR21310">
    <property type="entry name" value="AMINOGLYCOSIDE PHOSPHOTRANSFERASE-RELATED-RELATED"/>
    <property type="match status" value="1"/>
</dbReference>
<evidence type="ECO:0000259" key="1">
    <source>
        <dbReference type="Pfam" id="PF01636"/>
    </source>
</evidence>
<feature type="domain" description="Aminoglycoside phosphotransferase" evidence="1">
    <location>
        <begin position="31"/>
        <end position="249"/>
    </location>
</feature>
<dbReference type="InterPro" id="IPR011009">
    <property type="entry name" value="Kinase-like_dom_sf"/>
</dbReference>
<proteinExistence type="predicted"/>
<dbReference type="Proteomes" id="UP001057868">
    <property type="component" value="Unassembled WGS sequence"/>
</dbReference>
<dbReference type="InterPro" id="IPR051678">
    <property type="entry name" value="AGP_Transferase"/>
</dbReference>
<organism evidence="2 3">
    <name type="scientific">Clostridium folliculivorans</name>
    <dbReference type="NCBI Taxonomy" id="2886038"/>
    <lineage>
        <taxon>Bacteria</taxon>
        <taxon>Bacillati</taxon>
        <taxon>Bacillota</taxon>
        <taxon>Clostridia</taxon>
        <taxon>Eubacteriales</taxon>
        <taxon>Clostridiaceae</taxon>
        <taxon>Clostridium</taxon>
    </lineage>
</organism>
<comment type="caution">
    <text evidence="2">The sequence shown here is derived from an EMBL/GenBank/DDBJ whole genome shotgun (WGS) entry which is preliminary data.</text>
</comment>
<evidence type="ECO:0000313" key="3">
    <source>
        <dbReference type="Proteomes" id="UP001057868"/>
    </source>
</evidence>
<reference evidence="2" key="1">
    <citation type="journal article" date="2023" name="Int. J. Syst. Evol. Microbiol.">
        <title>&lt;i&gt;Clostridium folliculivorans&lt;/i&gt; sp. nov., isolated from soil samples of an organic paddy in Japan.</title>
        <authorList>
            <person name="Tazawa J."/>
            <person name="Kobayashi H."/>
            <person name="Tanizawa Y."/>
            <person name="Uchino A."/>
            <person name="Tanaka F."/>
            <person name="Urashima Y."/>
            <person name="Miura S."/>
            <person name="Sakamoto M."/>
            <person name="Ohkuma M."/>
            <person name="Tohno M."/>
        </authorList>
    </citation>
    <scope>NUCLEOTIDE SEQUENCE</scope>
    <source>
        <strain evidence="2">D1-1</strain>
    </source>
</reference>
<dbReference type="InterPro" id="IPR002575">
    <property type="entry name" value="Aminoglycoside_PTrfase"/>
</dbReference>
<dbReference type="RefSeq" id="WP_261853919.1">
    <property type="nucleotide sequence ID" value="NZ_BQXY01000008.1"/>
</dbReference>
<protein>
    <submittedName>
        <fullName evidence="2">Aminoglycoside phosphotransferase</fullName>
    </submittedName>
</protein>
<accession>A0A9W5Y5J2</accession>
<dbReference type="Gene3D" id="3.90.1200.10">
    <property type="match status" value="1"/>
</dbReference>
<name>A0A9W5Y5J2_9CLOT</name>
<dbReference type="PANTHER" id="PTHR21310:SF15">
    <property type="entry name" value="AMINOGLYCOSIDE PHOSPHOTRANSFERASE DOMAIN-CONTAINING PROTEIN"/>
    <property type="match status" value="1"/>
</dbReference>
<keyword evidence="3" id="KW-1185">Reference proteome</keyword>
<sequence>MEISTKNKQSHKTISNMVKRAFKGVEALEVIELKEGFFNVAYMVILSDERQVILKIAPPKDALVMTHEKNIMKTEVEVMKLIKLKTSIPIAEVLYYDNSHELCETDYFFMSKLDGESLNSVREKLDEENIRNINYKTAVLNAEINSIKGNKFGYYGQEDKQGFEWSKVFFDMINDTISDAKVFNIDIGVKPEVIKQLFQRDIKAFEEVKVPKLVHWDLWAGNIFINDGQITGLIDFERCLWADELMEVGFRTHNHNKEFFSGYGIETLSDIQKLRIKWYDLYLFLVQVLECDYRNYEDYGCYDWAKENICKIVQLLKEDNNRV</sequence>